<gene>
    <name evidence="2" type="ORF">RZS32_009975</name>
</gene>
<dbReference type="InterPro" id="IPR036249">
    <property type="entry name" value="Thioredoxin-like_sf"/>
</dbReference>
<name>A0ABZ2TBZ9_9RHOB</name>
<sequence length="163" mass="17782">MKKKAKRGQPAKSKKNKSSAQQMPAAPDRRRFLNKMAWIGGGIVVLGGATLFGARSVRAKVAERDLTRLGQGVPTVVQVHDPQCPICNALQSQTRQALKGFGQDELQYLVADIKTQEGQSFAGRFGVPHVTLLLFDGEGNLVETLQGVRQASELRPSFERLAQ</sequence>
<dbReference type="Proteomes" id="UP001281305">
    <property type="component" value="Chromosome"/>
</dbReference>
<keyword evidence="3" id="KW-1185">Reference proteome</keyword>
<evidence type="ECO:0008006" key="4">
    <source>
        <dbReference type="Google" id="ProtNLM"/>
    </source>
</evidence>
<protein>
    <recommendedName>
        <fullName evidence="4">Thioredoxin</fullName>
    </recommendedName>
</protein>
<evidence type="ECO:0000313" key="2">
    <source>
        <dbReference type="EMBL" id="WYK16764.1"/>
    </source>
</evidence>
<accession>A0ABZ2TBZ9</accession>
<dbReference type="SUPFAM" id="SSF52833">
    <property type="entry name" value="Thioredoxin-like"/>
    <property type="match status" value="1"/>
</dbReference>
<evidence type="ECO:0000313" key="3">
    <source>
        <dbReference type="Proteomes" id="UP001281305"/>
    </source>
</evidence>
<dbReference type="Gene3D" id="3.40.30.10">
    <property type="entry name" value="Glutaredoxin"/>
    <property type="match status" value="1"/>
</dbReference>
<feature type="region of interest" description="Disordered" evidence="1">
    <location>
        <begin position="1"/>
        <end position="27"/>
    </location>
</feature>
<dbReference type="RefSeq" id="WP_339106607.1">
    <property type="nucleotide sequence ID" value="NZ_CP146606.1"/>
</dbReference>
<proteinExistence type="predicted"/>
<reference evidence="2 3" key="1">
    <citation type="submission" date="2024-02" db="EMBL/GenBank/DDBJ databases">
        <title>Roseovarius strain W115 nov., isolated from a marine algae.</title>
        <authorList>
            <person name="Lee M.W."/>
            <person name="Lee J.K."/>
            <person name="Kim J.M."/>
            <person name="Choi D.G."/>
            <person name="Baek J.H."/>
            <person name="Bayburt H."/>
            <person name="Jung J.J."/>
            <person name="Han D.M."/>
            <person name="Jeon C.O."/>
        </authorList>
    </citation>
    <scope>NUCLEOTIDE SEQUENCE [LARGE SCALE GENOMIC DNA]</scope>
    <source>
        <strain evidence="2 3">W115</strain>
    </source>
</reference>
<organism evidence="2 3">
    <name type="scientific">Roseovarius rhodophyticola</name>
    <dbReference type="NCBI Taxonomy" id="3080827"/>
    <lineage>
        <taxon>Bacteria</taxon>
        <taxon>Pseudomonadati</taxon>
        <taxon>Pseudomonadota</taxon>
        <taxon>Alphaproteobacteria</taxon>
        <taxon>Rhodobacterales</taxon>
        <taxon>Roseobacteraceae</taxon>
        <taxon>Roseovarius</taxon>
    </lineage>
</organism>
<feature type="compositionally biased region" description="Basic residues" evidence="1">
    <location>
        <begin position="1"/>
        <end position="17"/>
    </location>
</feature>
<evidence type="ECO:0000256" key="1">
    <source>
        <dbReference type="SAM" id="MobiDB-lite"/>
    </source>
</evidence>
<dbReference type="EMBL" id="CP146606">
    <property type="protein sequence ID" value="WYK16764.1"/>
    <property type="molecule type" value="Genomic_DNA"/>
</dbReference>